<accession>A0A7V3ZW13</accession>
<sequence>MLFYPLLRPERINLDLKNKKKVGVLKELVKMIKGEEDEKLVETLLKREELGSTGIGKGIAIPHCRSLLVDKLEIAVGYSKSGVDFDAIDKKPVHLLFLIVAPPHDIGNQYLLTLGRVAAICQQLTKKRKLVVPDTPQEFIKMIKEIEEKIK</sequence>
<dbReference type="InterPro" id="IPR051541">
    <property type="entry name" value="PTS_SugarTrans_NitroReg"/>
</dbReference>
<dbReference type="Gene3D" id="3.40.930.10">
    <property type="entry name" value="Mannitol-specific EII, Chain A"/>
    <property type="match status" value="1"/>
</dbReference>
<evidence type="ECO:0000313" key="2">
    <source>
        <dbReference type="EMBL" id="HGK64122.1"/>
    </source>
</evidence>
<keyword evidence="2" id="KW-0813">Transport</keyword>
<dbReference type="SUPFAM" id="SSF55804">
    <property type="entry name" value="Phoshotransferase/anion transport protein"/>
    <property type="match status" value="1"/>
</dbReference>
<keyword evidence="2" id="KW-0762">Sugar transport</keyword>
<feature type="domain" description="PTS EIIA type-2" evidence="1">
    <location>
        <begin position="5"/>
        <end position="146"/>
    </location>
</feature>
<gene>
    <name evidence="2" type="ORF">ENU74_05995</name>
</gene>
<proteinExistence type="predicted"/>
<dbReference type="AlphaFoldDB" id="A0A7V3ZW13"/>
<protein>
    <submittedName>
        <fullName evidence="2">PTS sugar transporter subunit IIA</fullName>
    </submittedName>
</protein>
<dbReference type="InterPro" id="IPR002178">
    <property type="entry name" value="PTS_EIIA_type-2_dom"/>
</dbReference>
<dbReference type="CDD" id="cd00211">
    <property type="entry name" value="PTS_IIA_fru"/>
    <property type="match status" value="1"/>
</dbReference>
<evidence type="ECO:0000259" key="1">
    <source>
        <dbReference type="PROSITE" id="PS51094"/>
    </source>
</evidence>
<name>A0A7V3ZW13_UNCW3</name>
<dbReference type="EMBL" id="DTDR01000145">
    <property type="protein sequence ID" value="HGK64122.1"/>
    <property type="molecule type" value="Genomic_DNA"/>
</dbReference>
<dbReference type="PANTHER" id="PTHR47738">
    <property type="entry name" value="PTS SYSTEM FRUCTOSE-LIKE EIIA COMPONENT-RELATED"/>
    <property type="match status" value="1"/>
</dbReference>
<organism evidence="2">
    <name type="scientific">candidate division WOR-3 bacterium</name>
    <dbReference type="NCBI Taxonomy" id="2052148"/>
    <lineage>
        <taxon>Bacteria</taxon>
        <taxon>Bacteria division WOR-3</taxon>
    </lineage>
</organism>
<comment type="caution">
    <text evidence="2">The sequence shown here is derived from an EMBL/GenBank/DDBJ whole genome shotgun (WGS) entry which is preliminary data.</text>
</comment>
<dbReference type="InterPro" id="IPR016152">
    <property type="entry name" value="PTrfase/Anion_transptr"/>
</dbReference>
<dbReference type="PROSITE" id="PS51094">
    <property type="entry name" value="PTS_EIIA_TYPE_2"/>
    <property type="match status" value="1"/>
</dbReference>
<dbReference type="GO" id="GO:0030295">
    <property type="term" value="F:protein kinase activator activity"/>
    <property type="evidence" value="ECO:0007669"/>
    <property type="project" value="TreeGrafter"/>
</dbReference>
<reference evidence="2" key="1">
    <citation type="journal article" date="2020" name="mSystems">
        <title>Genome- and Community-Level Interaction Insights into Carbon Utilization and Element Cycling Functions of Hydrothermarchaeota in Hydrothermal Sediment.</title>
        <authorList>
            <person name="Zhou Z."/>
            <person name="Liu Y."/>
            <person name="Xu W."/>
            <person name="Pan J."/>
            <person name="Luo Z.H."/>
            <person name="Li M."/>
        </authorList>
    </citation>
    <scope>NUCLEOTIDE SEQUENCE [LARGE SCALE GENOMIC DNA]</scope>
    <source>
        <strain evidence="2">SpSt-697</strain>
    </source>
</reference>
<dbReference type="PANTHER" id="PTHR47738:SF1">
    <property type="entry name" value="NITROGEN REGULATORY PROTEIN"/>
    <property type="match status" value="1"/>
</dbReference>
<dbReference type="Pfam" id="PF00359">
    <property type="entry name" value="PTS_EIIA_2"/>
    <property type="match status" value="1"/>
</dbReference>